<reference evidence="10" key="1">
    <citation type="submission" date="2023-01" db="EMBL/GenBank/DDBJ databases">
        <title>Metagenome sequencing of chrysophaentin producing Chrysophaeum taylorii.</title>
        <authorList>
            <person name="Davison J."/>
            <person name="Bewley C."/>
        </authorList>
    </citation>
    <scope>NUCLEOTIDE SEQUENCE</scope>
    <source>
        <strain evidence="10">NIES-1699</strain>
    </source>
</reference>
<evidence type="ECO:0000256" key="7">
    <source>
        <dbReference type="SAM" id="MobiDB-lite"/>
    </source>
</evidence>
<keyword evidence="11" id="KW-1185">Reference proteome</keyword>
<comment type="caution">
    <text evidence="10">The sequence shown here is derived from an EMBL/GenBank/DDBJ whole genome shotgun (WGS) entry which is preliminary data.</text>
</comment>
<feature type="region of interest" description="Disordered" evidence="7">
    <location>
        <begin position="777"/>
        <end position="802"/>
    </location>
</feature>
<evidence type="ECO:0000313" key="10">
    <source>
        <dbReference type="EMBL" id="KAJ8607066.1"/>
    </source>
</evidence>
<dbReference type="PANTHER" id="PTHR43779">
    <property type="entry name" value="DIOXYGENASE RV0097-RELATED"/>
    <property type="match status" value="1"/>
</dbReference>
<dbReference type="InterPro" id="IPR003819">
    <property type="entry name" value="TauD/TfdA-like"/>
</dbReference>
<feature type="transmembrane region" description="Helical" evidence="8">
    <location>
        <begin position="577"/>
        <end position="594"/>
    </location>
</feature>
<protein>
    <recommendedName>
        <fullName evidence="9">TauD/TfdA-like domain-containing protein</fullName>
    </recommendedName>
</protein>
<dbReference type="AlphaFoldDB" id="A0AAD7UHZ6"/>
<evidence type="ECO:0000256" key="1">
    <source>
        <dbReference type="ARBA" id="ARBA00001954"/>
    </source>
</evidence>
<keyword evidence="5" id="KW-0560">Oxidoreductase</keyword>
<sequence length="830" mass="90979">MEVRPVAAEINAVEILNCSVPALLASPAQQECIRGLLREHGFLLMRGVASLSPGEEEALMKLFPYDDVAAVRDVSGPYHAPGTGIIETVRNGVTVGAARWKIPAHPVIQLQGNGAVKSHYGVEDGWLASRWETREWHTDGCHDVPASTWPPVATSMYCFATPSEAGETLFASGRRILDALSEDLRDVALRLDAVYDLALRPMEKDGCRAARSSGVVPGELTNQFPIVILDQKRRPSLYVAPAFTRYLVDAETGERWTPEASQAFLGRVLRAGMKSIYAHFWNPNDFVVWDNRQMVHSATPSDLYEGQARLFHRVRMSSRVPIVAARRRDEGGDLSLYYEWFWALEQLLARGSILLGGSASLASTTGGGALVLLPLLLLPRKKNNGLPLRVSHALNLVVRARKLPAVWDYEFWAGLTDLSVLADALPALRAQWIFLYYATAFYKLTTSFLSTSTSCAPIFVLSLLDSVAPRRGPCCSSYVLRWLNRLSAPATIVVELAIPTLLWLRPPAGVILAAAFHQLIALAPPPNNAGGFSVAVAVRLTLFLKPREKVVSKTGALFALVFVTLATELAHRRGGDWPLAVATLMNVLLVLAALSQQQQQQQQQPCTRKRRFWNIKNGTLLALAFAYVALPILGLQDMGAPTMFANLRVYGGSNHVIAPTSLLVRPKLLRLEVSTSRTINEIHPNEVAHSKRLTAWLRTSGHSGRQFAPYVARAVGITFSPNRTSLATPLLLPDLELRRLLAEANANGETDYLIQYTKLPSGDRVFFDAATNTCVLSSPPPPPSSSSSSSSECAPDEPPLNPGLPWWQRKTLLFFSFPVDADARELGCVS</sequence>
<keyword evidence="8" id="KW-0812">Transmembrane</keyword>
<evidence type="ECO:0000259" key="9">
    <source>
        <dbReference type="Pfam" id="PF02668"/>
    </source>
</evidence>
<keyword evidence="8" id="KW-0472">Membrane</keyword>
<feature type="domain" description="TauD/TfdA-like" evidence="9">
    <location>
        <begin position="3"/>
        <end position="314"/>
    </location>
</feature>
<name>A0AAD7UHZ6_9STRA</name>
<dbReference type="InterPro" id="IPR042098">
    <property type="entry name" value="TauD-like_sf"/>
</dbReference>
<dbReference type="Proteomes" id="UP001230188">
    <property type="component" value="Unassembled WGS sequence"/>
</dbReference>
<dbReference type="Gene3D" id="3.60.130.10">
    <property type="entry name" value="Clavaminate synthase-like"/>
    <property type="match status" value="1"/>
</dbReference>
<dbReference type="GO" id="GO:0051213">
    <property type="term" value="F:dioxygenase activity"/>
    <property type="evidence" value="ECO:0007669"/>
    <property type="project" value="UniProtKB-KW"/>
</dbReference>
<keyword evidence="6" id="KW-0408">Iron</keyword>
<feature type="transmembrane region" description="Helical" evidence="8">
    <location>
        <begin position="550"/>
        <end position="571"/>
    </location>
</feature>
<feature type="transmembrane region" description="Helical" evidence="8">
    <location>
        <begin position="353"/>
        <end position="378"/>
    </location>
</feature>
<keyword evidence="3" id="KW-0479">Metal-binding</keyword>
<comment type="cofactor">
    <cofactor evidence="1">
        <name>Fe(2+)</name>
        <dbReference type="ChEBI" id="CHEBI:29033"/>
    </cofactor>
</comment>
<keyword evidence="8" id="KW-1133">Transmembrane helix</keyword>
<dbReference type="PANTHER" id="PTHR43779:SF2">
    <property type="entry name" value="ALPHA-KETOGLUTARATE-DEPENDENT XANTHINE DIOXYGENASE XAN1"/>
    <property type="match status" value="1"/>
</dbReference>
<feature type="transmembrane region" description="Helical" evidence="8">
    <location>
        <begin position="615"/>
        <end position="635"/>
    </location>
</feature>
<dbReference type="GO" id="GO:0046872">
    <property type="term" value="F:metal ion binding"/>
    <property type="evidence" value="ECO:0007669"/>
    <property type="project" value="UniProtKB-KW"/>
</dbReference>
<proteinExistence type="inferred from homology"/>
<evidence type="ECO:0000256" key="6">
    <source>
        <dbReference type="ARBA" id="ARBA00023004"/>
    </source>
</evidence>
<dbReference type="EMBL" id="JAQMWT010000236">
    <property type="protein sequence ID" value="KAJ8607066.1"/>
    <property type="molecule type" value="Genomic_DNA"/>
</dbReference>
<evidence type="ECO:0000256" key="3">
    <source>
        <dbReference type="ARBA" id="ARBA00022723"/>
    </source>
</evidence>
<gene>
    <name evidence="10" type="ORF">CTAYLR_009897</name>
</gene>
<accession>A0AAD7UHZ6</accession>
<dbReference type="InterPro" id="IPR051178">
    <property type="entry name" value="TfdA_dioxygenase"/>
</dbReference>
<keyword evidence="4" id="KW-0223">Dioxygenase</keyword>
<comment type="similarity">
    <text evidence="2">Belongs to the TfdA dioxygenase family.</text>
</comment>
<evidence type="ECO:0000256" key="5">
    <source>
        <dbReference type="ARBA" id="ARBA00023002"/>
    </source>
</evidence>
<evidence type="ECO:0000256" key="8">
    <source>
        <dbReference type="SAM" id="Phobius"/>
    </source>
</evidence>
<evidence type="ECO:0000256" key="4">
    <source>
        <dbReference type="ARBA" id="ARBA00022964"/>
    </source>
</evidence>
<dbReference type="Pfam" id="PF02668">
    <property type="entry name" value="TauD"/>
    <property type="match status" value="1"/>
</dbReference>
<evidence type="ECO:0000256" key="2">
    <source>
        <dbReference type="ARBA" id="ARBA00005896"/>
    </source>
</evidence>
<evidence type="ECO:0000313" key="11">
    <source>
        <dbReference type="Proteomes" id="UP001230188"/>
    </source>
</evidence>
<organism evidence="10 11">
    <name type="scientific">Chrysophaeum taylorii</name>
    <dbReference type="NCBI Taxonomy" id="2483200"/>
    <lineage>
        <taxon>Eukaryota</taxon>
        <taxon>Sar</taxon>
        <taxon>Stramenopiles</taxon>
        <taxon>Ochrophyta</taxon>
        <taxon>Pelagophyceae</taxon>
        <taxon>Pelagomonadales</taxon>
        <taxon>Pelagomonadaceae</taxon>
        <taxon>Chrysophaeum</taxon>
    </lineage>
</organism>
<dbReference type="SUPFAM" id="SSF51197">
    <property type="entry name" value="Clavaminate synthase-like"/>
    <property type="match status" value="1"/>
</dbReference>